<proteinExistence type="predicted"/>
<dbReference type="Gene3D" id="3.40.190.10">
    <property type="entry name" value="Periplasmic binding protein-like II"/>
    <property type="match status" value="1"/>
</dbReference>
<comment type="caution">
    <text evidence="1">The sequence shown here is derived from an EMBL/GenBank/DDBJ whole genome shotgun (WGS) entry which is preliminary data.</text>
</comment>
<dbReference type="SUPFAM" id="SSF53850">
    <property type="entry name" value="Periplasmic binding protein-like II"/>
    <property type="match status" value="1"/>
</dbReference>
<protein>
    <submittedName>
        <fullName evidence="1">Polar amino acid transport system substrate-binding protein</fullName>
    </submittedName>
</protein>
<name>A0A8I0MYU9_9GAMM</name>
<keyword evidence="2" id="KW-1185">Reference proteome</keyword>
<reference evidence="1 2" key="1">
    <citation type="submission" date="2015-06" db="EMBL/GenBank/DDBJ databases">
        <title>Genome sequence of Pseudoalteromonas peptidolytica.</title>
        <authorList>
            <person name="Xie B.-B."/>
            <person name="Rong J.-C."/>
            <person name="Qin Q.-L."/>
            <person name="Zhang Y.-Z."/>
        </authorList>
    </citation>
    <scope>NUCLEOTIDE SEQUENCE [LARGE SCALE GENOMIC DNA]</scope>
    <source>
        <strain evidence="1 2">F12-50-A1</strain>
    </source>
</reference>
<sequence>MPLIAATEVRFCYEDKHAPPFIHGAGQVVPAENPGVTIEIVKQLDAQLSPIRINYVRKPWSRCLHELEQGKVDAVVASYRQSRDKHMAYPKRADGKIDNRYAINKIGVCLLQSIANDTKITLQDAVELAVPRGYAIKESMPANFSVFETDSLENAITLVENDLLDATIGLCQIGNMPITLSPPFNRLKPVFPPLETTFGFMAFSKQFYQLYPDASWLLWRESQRIDLDKMYQLYLDAQPEDSDKQ</sequence>
<gene>
    <name evidence="1" type="ORF">PPEP_b0179</name>
</gene>
<dbReference type="EMBL" id="AQHF01000033">
    <property type="protein sequence ID" value="MBE0348440.1"/>
    <property type="molecule type" value="Genomic_DNA"/>
</dbReference>
<dbReference type="Proteomes" id="UP000660708">
    <property type="component" value="Unassembled WGS sequence"/>
</dbReference>
<accession>A0A8I0MYU9</accession>
<evidence type="ECO:0000313" key="1">
    <source>
        <dbReference type="EMBL" id="MBE0348440.1"/>
    </source>
</evidence>
<organism evidence="1 2">
    <name type="scientific">Pseudoalteromonas peptidolytica F12-50-A1</name>
    <dbReference type="NCBI Taxonomy" id="1315280"/>
    <lineage>
        <taxon>Bacteria</taxon>
        <taxon>Pseudomonadati</taxon>
        <taxon>Pseudomonadota</taxon>
        <taxon>Gammaproteobacteria</taxon>
        <taxon>Alteromonadales</taxon>
        <taxon>Pseudoalteromonadaceae</taxon>
        <taxon>Pseudoalteromonas</taxon>
    </lineage>
</organism>
<dbReference type="AlphaFoldDB" id="A0A8I0MYU9"/>
<evidence type="ECO:0000313" key="2">
    <source>
        <dbReference type="Proteomes" id="UP000660708"/>
    </source>
</evidence>